<name>A0A178WGY3_ARATH</name>
<feature type="region of interest" description="Disordered" evidence="1">
    <location>
        <begin position="1"/>
        <end position="31"/>
    </location>
</feature>
<evidence type="ECO:0000313" key="2">
    <source>
        <dbReference type="EMBL" id="OAP16805.1"/>
    </source>
</evidence>
<organism evidence="2 3">
    <name type="scientific">Arabidopsis thaliana</name>
    <name type="common">Mouse-ear cress</name>
    <dbReference type="NCBI Taxonomy" id="3702"/>
    <lineage>
        <taxon>Eukaryota</taxon>
        <taxon>Viridiplantae</taxon>
        <taxon>Streptophyta</taxon>
        <taxon>Embryophyta</taxon>
        <taxon>Tracheophyta</taxon>
        <taxon>Spermatophyta</taxon>
        <taxon>Magnoliopsida</taxon>
        <taxon>eudicotyledons</taxon>
        <taxon>Gunneridae</taxon>
        <taxon>Pentapetalae</taxon>
        <taxon>rosids</taxon>
        <taxon>malvids</taxon>
        <taxon>Brassicales</taxon>
        <taxon>Brassicaceae</taxon>
        <taxon>Camelineae</taxon>
        <taxon>Arabidopsis</taxon>
    </lineage>
</organism>
<protein>
    <submittedName>
        <fullName evidence="2">Uncharacterized protein</fullName>
    </submittedName>
</protein>
<dbReference type="AlphaFoldDB" id="A0A178WGY3"/>
<accession>A0A178WGY3</accession>
<proteinExistence type="predicted"/>
<feature type="compositionally biased region" description="Polar residues" evidence="1">
    <location>
        <begin position="16"/>
        <end position="25"/>
    </location>
</feature>
<gene>
    <name evidence="2" type="ordered locus">AXX17_At1g11410</name>
</gene>
<reference evidence="3" key="1">
    <citation type="journal article" date="2016" name="Proc. Natl. Acad. Sci. U.S.A.">
        <title>Chromosome-level assembly of Arabidopsis thaliana Ler reveals the extent of translocation and inversion polymorphisms.</title>
        <authorList>
            <person name="Zapata L."/>
            <person name="Ding J."/>
            <person name="Willing E.M."/>
            <person name="Hartwig B."/>
            <person name="Bezdan D."/>
            <person name="Jiao W.B."/>
            <person name="Patel V."/>
            <person name="Velikkakam James G."/>
            <person name="Koornneef M."/>
            <person name="Ossowski S."/>
            <person name="Schneeberger K."/>
        </authorList>
    </citation>
    <scope>NUCLEOTIDE SEQUENCE [LARGE SCALE GENOMIC DNA]</scope>
    <source>
        <strain evidence="3">cv. Landsberg erecta</strain>
    </source>
</reference>
<sequence length="80" mass="9226">MRIGIILGGPSKHDVNPNSSYSSPINRKHLDLSPMKNRRPYALISKARNLPSHGRKIKHPMNKDPSKTLPELNIFQDWKW</sequence>
<dbReference type="Proteomes" id="UP000078284">
    <property type="component" value="Chromosome 1"/>
</dbReference>
<evidence type="ECO:0000256" key="1">
    <source>
        <dbReference type="SAM" id="MobiDB-lite"/>
    </source>
</evidence>
<feature type="region of interest" description="Disordered" evidence="1">
    <location>
        <begin position="48"/>
        <end position="68"/>
    </location>
</feature>
<evidence type="ECO:0000313" key="3">
    <source>
        <dbReference type="Proteomes" id="UP000078284"/>
    </source>
</evidence>
<dbReference type="EMBL" id="LUHQ01000001">
    <property type="protein sequence ID" value="OAP16805.1"/>
    <property type="molecule type" value="Genomic_DNA"/>
</dbReference>
<comment type="caution">
    <text evidence="2">The sequence shown here is derived from an EMBL/GenBank/DDBJ whole genome shotgun (WGS) entry which is preliminary data.</text>
</comment>